<accession>A0A0B7NCJ6</accession>
<dbReference type="Proteomes" id="UP000054107">
    <property type="component" value="Unassembled WGS sequence"/>
</dbReference>
<protein>
    <submittedName>
        <fullName evidence="2">Uncharacterized protein</fullName>
    </submittedName>
</protein>
<dbReference type="EMBL" id="LN729128">
    <property type="protein sequence ID" value="CEP13070.1"/>
    <property type="molecule type" value="Genomic_DNA"/>
</dbReference>
<reference evidence="2 3" key="1">
    <citation type="submission" date="2014-09" db="EMBL/GenBank/DDBJ databases">
        <authorList>
            <person name="Ellenberger Sabrina"/>
        </authorList>
    </citation>
    <scope>NUCLEOTIDE SEQUENCE [LARGE SCALE GENOMIC DNA]</scope>
    <source>
        <strain evidence="2 3">CBS 412.66</strain>
    </source>
</reference>
<organism evidence="2 3">
    <name type="scientific">Parasitella parasitica</name>
    <dbReference type="NCBI Taxonomy" id="35722"/>
    <lineage>
        <taxon>Eukaryota</taxon>
        <taxon>Fungi</taxon>
        <taxon>Fungi incertae sedis</taxon>
        <taxon>Mucoromycota</taxon>
        <taxon>Mucoromycotina</taxon>
        <taxon>Mucoromycetes</taxon>
        <taxon>Mucorales</taxon>
        <taxon>Mucorineae</taxon>
        <taxon>Mucoraceae</taxon>
        <taxon>Parasitella</taxon>
    </lineage>
</organism>
<name>A0A0B7NCJ6_9FUNG</name>
<evidence type="ECO:0000313" key="3">
    <source>
        <dbReference type="Proteomes" id="UP000054107"/>
    </source>
</evidence>
<feature type="region of interest" description="Disordered" evidence="1">
    <location>
        <begin position="1"/>
        <end position="30"/>
    </location>
</feature>
<proteinExistence type="predicted"/>
<keyword evidence="3" id="KW-1185">Reference proteome</keyword>
<feature type="compositionally biased region" description="Basic and acidic residues" evidence="1">
    <location>
        <begin position="1"/>
        <end position="13"/>
    </location>
</feature>
<evidence type="ECO:0000256" key="1">
    <source>
        <dbReference type="SAM" id="MobiDB-lite"/>
    </source>
</evidence>
<evidence type="ECO:0000313" key="2">
    <source>
        <dbReference type="EMBL" id="CEP13070.1"/>
    </source>
</evidence>
<feature type="compositionally biased region" description="Polar residues" evidence="1">
    <location>
        <begin position="19"/>
        <end position="30"/>
    </location>
</feature>
<gene>
    <name evidence="2" type="primary">PARPA_07109.1 scaffold 26130</name>
</gene>
<dbReference type="OrthoDB" id="5588333at2759"/>
<dbReference type="AlphaFoldDB" id="A0A0B7NCJ6"/>
<sequence>MEEVSEPIHKSSMEPHSASPESNTARTAYSGNSRGALLAECSVVSSNSTNGSLSTMAIVSASGSDNIPQDPASPTTEQLDALRVEIIRSQLVRRNLNPQATTDLMAQRLANNPTNKLYRKNQLRFLEWAIKNSVSYTDFTPSDL</sequence>
<feature type="non-terminal residue" evidence="2">
    <location>
        <position position="144"/>
    </location>
</feature>